<accession>A0A177FNK1</accession>
<proteinExistence type="predicted"/>
<feature type="domain" description="CHAT" evidence="1">
    <location>
        <begin position="709"/>
        <end position="1010"/>
    </location>
</feature>
<evidence type="ECO:0000313" key="2">
    <source>
        <dbReference type="EMBL" id="OAG45286.1"/>
    </source>
</evidence>
<keyword evidence="3" id="KW-1185">Reference proteome</keyword>
<dbReference type="GeneID" id="34595816"/>
<sequence length="1011" mass="113281">MADEFEDWKEATSEFLVECQESAVLERLRGVIQRSLLALENLKRPERPLKDFDEAISTSLDAYEMLESFGSADGEKAGGNLLRKVTTLLSVLYYRRAANFPSSKHDKKAVEFQTQAVASQDTGGGDPVPRARHTSLFAAMLAGQHERLAYTLDNHGMQEALSYSCYSIRYLQKYLTRPDEFSDFPQYTAPRRFKSPFDAAAEHESSINSGRLLWAAKQTTSVIIDICATHSTVLLSHFQATSDSRSLSEALAYSTAVVECFNSAPTETSEFVEEWPVRFCNHGRILEAQYQRDRFSKRRSALKALSEAICYGERALKQMNENSGRKAGVLILIANWLCNKWESTKDLRLVENATQKLDEAYSLQESDKGEISFSKSIILGIQYRISKTASRTNEALKYLDEAISEGERAIEKLTENDSRLGKWHKNVAEMQRMKLLDTNSADKHLRAQSKRNFAIAAEAKNASFSVRLSAALGGGLLLIEDEAMEEAHKIFQCAIEQFLAFENSFVLPRDLQENFRQASSLAEHAASVALQVGDPPFVALRSLELSRCIISRLSRKTKVDLSNLYKVDETLARRYSSARSDLERERRLIQPHYIFKPNEDMWLTDLMGLTEDIQQLDAFKNFQQPLTEAEMKLTASEGPVVVVNVSTVSSDAIIVTIDKIVRLNLPKMGYKDTRDKILILDVLISRKQRDFARRNAHRPASTIAAALDALSWLWEVAVREILKNLPRSTRRVWWITTGLADRLPFHAAGDHTPDSKNNTLNCVMSSYVSSFQTLQYARERAKCTSAITERNSPKKMFLVTVTNDPDSYGYLNTGAEVAAVQKFFKPALQDEEQFFHLESPSPASVLHFLRRYSFVHFACHGVSNGQDPTQSGLLLVGDQGEGEMLTIADIESRQTKEHQPGEVAYLSACSTAKIQQDDTLAGEAIHLGNLFQTLGFPHVIATLYGANDETAGEVADAFYEDLMREADGIPGDGDSVCLDVVGALHRATKKVRNNLEGEHVLDWVPFVHIGP</sequence>
<comment type="caution">
    <text evidence="2">The sequence shown here is derived from an EMBL/GenBank/DDBJ whole genome shotgun (WGS) entry which is preliminary data.</text>
</comment>
<dbReference type="Pfam" id="PF12770">
    <property type="entry name" value="CHAT"/>
    <property type="match status" value="1"/>
</dbReference>
<dbReference type="AlphaFoldDB" id="A0A177FNK1"/>
<dbReference type="EMBL" id="LVKK01000002">
    <property type="protein sequence ID" value="OAG45286.1"/>
    <property type="molecule type" value="Genomic_DNA"/>
</dbReference>
<dbReference type="Proteomes" id="UP000077002">
    <property type="component" value="Unassembled WGS sequence"/>
</dbReference>
<reference evidence="2 3" key="1">
    <citation type="submission" date="2016-03" db="EMBL/GenBank/DDBJ databases">
        <title>Draft genome sequence of the Fonsecaea monophora CBS 269.37.</title>
        <authorList>
            <person name="Bombassaro A."/>
            <person name="Vinicius W.A."/>
            <person name="De Hoog S."/>
            <person name="Sun J."/>
            <person name="Souza E.M."/>
            <person name="Raittz R.T."/>
            <person name="Costa F."/>
            <person name="Leao A.C."/>
            <person name="Tadra-Sfeir M.Z."/>
            <person name="Baura V."/>
            <person name="Balsanelli E."/>
            <person name="Pedrosa F.O."/>
            <person name="Moreno L.F."/>
            <person name="Steffens M.B."/>
            <person name="Xi L."/>
            <person name="Bocca A.L."/>
            <person name="Felipe M.S."/>
            <person name="Teixeira M."/>
            <person name="Telles Filho F.Q."/>
            <person name="Azevedo C.M."/>
            <person name="Gomes R."/>
            <person name="Vicente V.A."/>
        </authorList>
    </citation>
    <scope>NUCLEOTIDE SEQUENCE [LARGE SCALE GENOMIC DNA]</scope>
    <source>
        <strain evidence="2 3">CBS 269.37</strain>
    </source>
</reference>
<dbReference type="OrthoDB" id="9991317at2759"/>
<evidence type="ECO:0000259" key="1">
    <source>
        <dbReference type="Pfam" id="PF12770"/>
    </source>
</evidence>
<gene>
    <name evidence="2" type="ORF">AYO21_00634</name>
</gene>
<name>A0A177FNK1_9EURO</name>
<evidence type="ECO:0000313" key="3">
    <source>
        <dbReference type="Proteomes" id="UP000077002"/>
    </source>
</evidence>
<organism evidence="2 3">
    <name type="scientific">Fonsecaea monophora</name>
    <dbReference type="NCBI Taxonomy" id="254056"/>
    <lineage>
        <taxon>Eukaryota</taxon>
        <taxon>Fungi</taxon>
        <taxon>Dikarya</taxon>
        <taxon>Ascomycota</taxon>
        <taxon>Pezizomycotina</taxon>
        <taxon>Eurotiomycetes</taxon>
        <taxon>Chaetothyriomycetidae</taxon>
        <taxon>Chaetothyriales</taxon>
        <taxon>Herpotrichiellaceae</taxon>
        <taxon>Fonsecaea</taxon>
    </lineage>
</organism>
<protein>
    <recommendedName>
        <fullName evidence="1">CHAT domain-containing protein</fullName>
    </recommendedName>
</protein>
<dbReference type="RefSeq" id="XP_022517238.1">
    <property type="nucleotide sequence ID" value="XM_022650624.1"/>
</dbReference>
<dbReference type="InterPro" id="IPR024983">
    <property type="entry name" value="CHAT_dom"/>
</dbReference>